<dbReference type="AlphaFoldDB" id="A0A7K4NQI2"/>
<dbReference type="Proteomes" id="UP000526196">
    <property type="component" value="Unassembled WGS sequence"/>
</dbReference>
<accession>A0A7K4NQI2</accession>
<protein>
    <submittedName>
        <fullName evidence="1">Uncharacterized protein</fullName>
    </submittedName>
</protein>
<organism evidence="1 2">
    <name type="scientific">Marine Group I thaumarchaeote</name>
    <dbReference type="NCBI Taxonomy" id="2511932"/>
    <lineage>
        <taxon>Archaea</taxon>
        <taxon>Nitrososphaerota</taxon>
        <taxon>Marine Group I</taxon>
    </lineage>
</organism>
<comment type="caution">
    <text evidence="1">The sequence shown here is derived from an EMBL/GenBank/DDBJ whole genome shotgun (WGS) entry which is preliminary data.</text>
</comment>
<evidence type="ECO:0000313" key="1">
    <source>
        <dbReference type="EMBL" id="NWK04638.1"/>
    </source>
</evidence>
<name>A0A7K4NQI2_9ARCH</name>
<proteinExistence type="predicted"/>
<sequence>MNDKEKIKAMEKVMYIQEEKIKGVVHLLDLLKSRLETGQNSNGEILLVIEEIKRELIY</sequence>
<evidence type="ECO:0000313" key="2">
    <source>
        <dbReference type="Proteomes" id="UP000526196"/>
    </source>
</evidence>
<gene>
    <name evidence="1" type="ORF">HX833_00870</name>
</gene>
<dbReference type="EMBL" id="JACASX010000001">
    <property type="protein sequence ID" value="NWK04638.1"/>
    <property type="molecule type" value="Genomic_DNA"/>
</dbReference>
<reference evidence="1 2" key="1">
    <citation type="journal article" date="2019" name="Environ. Microbiol.">
        <title>Genomics insights into ecotype formation of ammonia-oxidizing archaea in the deep ocean.</title>
        <authorList>
            <person name="Wang Y."/>
            <person name="Huang J.M."/>
            <person name="Cui G.J."/>
            <person name="Nunoura T."/>
            <person name="Takaki Y."/>
            <person name="Li W.L."/>
            <person name="Li J."/>
            <person name="Gao Z.M."/>
            <person name="Takai K."/>
            <person name="Zhang A.Q."/>
            <person name="Stepanauskas R."/>
        </authorList>
    </citation>
    <scope>NUCLEOTIDE SEQUENCE [LARGE SCALE GENOMIC DNA]</scope>
    <source>
        <strain evidence="1 2">F20</strain>
    </source>
</reference>